<dbReference type="SUPFAM" id="SSF51338">
    <property type="entry name" value="Composite domain of metallo-dependent hydrolases"/>
    <property type="match status" value="1"/>
</dbReference>
<gene>
    <name evidence="2" type="ORF">SAMN02745906_4369</name>
</gene>
<reference evidence="2 3" key="1">
    <citation type="submission" date="2016-10" db="EMBL/GenBank/DDBJ databases">
        <authorList>
            <person name="Varghese N."/>
            <person name="Submissions S."/>
        </authorList>
    </citation>
    <scope>NUCLEOTIDE SEQUENCE [LARGE SCALE GENOMIC DNA]</scope>
    <source>
        <strain evidence="2 3">ATCC 19403</strain>
    </source>
</reference>
<organism evidence="2 3">
    <name type="scientific">Lacrimispora sphenoides JCM 1415</name>
    <dbReference type="NCBI Taxonomy" id="1297793"/>
    <lineage>
        <taxon>Bacteria</taxon>
        <taxon>Bacillati</taxon>
        <taxon>Bacillota</taxon>
        <taxon>Clostridia</taxon>
        <taxon>Lachnospirales</taxon>
        <taxon>Lachnospiraceae</taxon>
        <taxon>Lacrimispora</taxon>
    </lineage>
</organism>
<proteinExistence type="predicted"/>
<keyword evidence="1" id="KW-0378">Hydrolase</keyword>
<dbReference type="Proteomes" id="UP000198970">
    <property type="component" value="Chromosome I"/>
</dbReference>
<evidence type="ECO:0000313" key="2">
    <source>
        <dbReference type="EMBL" id="SEU04946.1"/>
    </source>
</evidence>
<sequence>MKTLFRKGRFYVNGSFALGDLLAEDGVIRDISEVHNGDAAVVYDMEGKLVVPGFIDIHTHGAAGVDVNKATAEDYETIYRFFAAQGQRPGWGRCSEPGGT</sequence>
<name>A0ABY1CHN5_9FIRM</name>
<accession>A0ABY1CHN5</accession>
<protein>
    <submittedName>
        <fullName evidence="2">N-acetylglucosamine-6-phosphate deacetylase</fullName>
    </submittedName>
</protein>
<keyword evidence="3" id="KW-1185">Reference proteome</keyword>
<dbReference type="RefSeq" id="WP_054791672.1">
    <property type="nucleotide sequence ID" value="NZ_LT630003.1"/>
</dbReference>
<dbReference type="Gene3D" id="3.20.20.140">
    <property type="entry name" value="Metal-dependent hydrolases"/>
    <property type="match status" value="1"/>
</dbReference>
<dbReference type="PANTHER" id="PTHR11113:SF14">
    <property type="entry name" value="N-ACETYLGLUCOSAMINE-6-PHOSPHATE DEACETYLASE"/>
    <property type="match status" value="1"/>
</dbReference>
<dbReference type="InterPro" id="IPR011059">
    <property type="entry name" value="Metal-dep_hydrolase_composite"/>
</dbReference>
<evidence type="ECO:0000256" key="1">
    <source>
        <dbReference type="ARBA" id="ARBA00022801"/>
    </source>
</evidence>
<dbReference type="EMBL" id="LT630003">
    <property type="protein sequence ID" value="SEU04946.1"/>
    <property type="molecule type" value="Genomic_DNA"/>
</dbReference>
<evidence type="ECO:0000313" key="3">
    <source>
        <dbReference type="Proteomes" id="UP000198970"/>
    </source>
</evidence>
<dbReference type="PANTHER" id="PTHR11113">
    <property type="entry name" value="N-ACETYLGLUCOSAMINE-6-PHOSPHATE DEACETYLASE"/>
    <property type="match status" value="1"/>
</dbReference>
<dbReference type="Gene3D" id="2.30.40.10">
    <property type="entry name" value="Urease, subunit C, domain 1"/>
    <property type="match status" value="1"/>
</dbReference>